<protein>
    <submittedName>
        <fullName evidence="1">Uncharacterized protein</fullName>
    </submittedName>
</protein>
<accession>A0A4Z2ER05</accession>
<name>A0A4Z2ER05_9TELE</name>
<dbReference type="EMBL" id="SRLO01003874">
    <property type="protein sequence ID" value="TNN31040.1"/>
    <property type="molecule type" value="Genomic_DNA"/>
</dbReference>
<gene>
    <name evidence="1" type="ORF">EYF80_058808</name>
</gene>
<reference evidence="1 2" key="1">
    <citation type="submission" date="2019-03" db="EMBL/GenBank/DDBJ databases">
        <title>First draft genome of Liparis tanakae, snailfish: a comprehensive survey of snailfish specific genes.</title>
        <authorList>
            <person name="Kim W."/>
            <person name="Song I."/>
            <person name="Jeong J.-H."/>
            <person name="Kim D."/>
            <person name="Kim S."/>
            <person name="Ryu S."/>
            <person name="Song J.Y."/>
            <person name="Lee S.K."/>
        </authorList>
    </citation>
    <scope>NUCLEOTIDE SEQUENCE [LARGE SCALE GENOMIC DNA]</scope>
    <source>
        <tissue evidence="1">Muscle</tissue>
    </source>
</reference>
<evidence type="ECO:0000313" key="1">
    <source>
        <dbReference type="EMBL" id="TNN31040.1"/>
    </source>
</evidence>
<evidence type="ECO:0000313" key="2">
    <source>
        <dbReference type="Proteomes" id="UP000314294"/>
    </source>
</evidence>
<organism evidence="1 2">
    <name type="scientific">Liparis tanakae</name>
    <name type="common">Tanaka's snailfish</name>
    <dbReference type="NCBI Taxonomy" id="230148"/>
    <lineage>
        <taxon>Eukaryota</taxon>
        <taxon>Metazoa</taxon>
        <taxon>Chordata</taxon>
        <taxon>Craniata</taxon>
        <taxon>Vertebrata</taxon>
        <taxon>Euteleostomi</taxon>
        <taxon>Actinopterygii</taxon>
        <taxon>Neopterygii</taxon>
        <taxon>Teleostei</taxon>
        <taxon>Neoteleostei</taxon>
        <taxon>Acanthomorphata</taxon>
        <taxon>Eupercaria</taxon>
        <taxon>Perciformes</taxon>
        <taxon>Cottioidei</taxon>
        <taxon>Cottales</taxon>
        <taxon>Liparidae</taxon>
        <taxon>Liparis</taxon>
    </lineage>
</organism>
<dbReference type="Proteomes" id="UP000314294">
    <property type="component" value="Unassembled WGS sequence"/>
</dbReference>
<proteinExistence type="predicted"/>
<keyword evidence="2" id="KW-1185">Reference proteome</keyword>
<dbReference type="AlphaFoldDB" id="A0A4Z2ER05"/>
<sequence length="78" mass="8355">MNPDLKKVLPTELTVAVRAAAAYTGTVARPSISSPYGSAVGLCFCFHLGMCIRSCFGRLLWKRVSGRPAVLQQDAVSL</sequence>
<comment type="caution">
    <text evidence="1">The sequence shown here is derived from an EMBL/GenBank/DDBJ whole genome shotgun (WGS) entry which is preliminary data.</text>
</comment>